<sequence>SLDCFEEYHQSKNKVQVVKYSIIAMLLRTGENIRYLQIEEINNKSEEITNVR</sequence>
<evidence type="ECO:0000313" key="2">
    <source>
        <dbReference type="Proteomes" id="UP000789396"/>
    </source>
</evidence>
<dbReference type="AlphaFoldDB" id="A0A9N9HYV1"/>
<protein>
    <submittedName>
        <fullName evidence="1">3827_t:CDS:1</fullName>
    </submittedName>
</protein>
<feature type="non-terminal residue" evidence="1">
    <location>
        <position position="1"/>
    </location>
</feature>
<organism evidence="1 2">
    <name type="scientific">Racocetra fulgida</name>
    <dbReference type="NCBI Taxonomy" id="60492"/>
    <lineage>
        <taxon>Eukaryota</taxon>
        <taxon>Fungi</taxon>
        <taxon>Fungi incertae sedis</taxon>
        <taxon>Mucoromycota</taxon>
        <taxon>Glomeromycotina</taxon>
        <taxon>Glomeromycetes</taxon>
        <taxon>Diversisporales</taxon>
        <taxon>Gigasporaceae</taxon>
        <taxon>Racocetra</taxon>
    </lineage>
</organism>
<dbReference type="Proteomes" id="UP000789396">
    <property type="component" value="Unassembled WGS sequence"/>
</dbReference>
<name>A0A9N9HYV1_9GLOM</name>
<reference evidence="1" key="1">
    <citation type="submission" date="2021-06" db="EMBL/GenBank/DDBJ databases">
        <authorList>
            <person name="Kallberg Y."/>
            <person name="Tangrot J."/>
            <person name="Rosling A."/>
        </authorList>
    </citation>
    <scope>NUCLEOTIDE SEQUENCE</scope>
    <source>
        <strain evidence="1">IN212</strain>
    </source>
</reference>
<proteinExistence type="predicted"/>
<gene>
    <name evidence="1" type="ORF">RFULGI_LOCUS10955</name>
</gene>
<evidence type="ECO:0000313" key="1">
    <source>
        <dbReference type="EMBL" id="CAG8712868.1"/>
    </source>
</evidence>
<accession>A0A9N9HYV1</accession>
<feature type="non-terminal residue" evidence="1">
    <location>
        <position position="52"/>
    </location>
</feature>
<dbReference type="EMBL" id="CAJVPZ010022743">
    <property type="protein sequence ID" value="CAG8712868.1"/>
    <property type="molecule type" value="Genomic_DNA"/>
</dbReference>
<keyword evidence="2" id="KW-1185">Reference proteome</keyword>
<comment type="caution">
    <text evidence="1">The sequence shown here is derived from an EMBL/GenBank/DDBJ whole genome shotgun (WGS) entry which is preliminary data.</text>
</comment>